<dbReference type="RefSeq" id="WP_109571250.1">
    <property type="nucleotide sequence ID" value="NZ_CP025958.1"/>
</dbReference>
<feature type="domain" description="SF3 helicase" evidence="5">
    <location>
        <begin position="598"/>
        <end position="752"/>
    </location>
</feature>
<dbReference type="InterPro" id="IPR036388">
    <property type="entry name" value="WH-like_DNA-bd_sf"/>
</dbReference>
<dbReference type="Pfam" id="PF08706">
    <property type="entry name" value="D5_N"/>
    <property type="match status" value="1"/>
</dbReference>
<feature type="region of interest" description="Disordered" evidence="4">
    <location>
        <begin position="227"/>
        <end position="261"/>
    </location>
</feature>
<dbReference type="GO" id="GO:0005524">
    <property type="term" value="F:ATP binding"/>
    <property type="evidence" value="ECO:0007669"/>
    <property type="project" value="UniProtKB-KW"/>
</dbReference>
<dbReference type="SUPFAM" id="SSF52540">
    <property type="entry name" value="P-loop containing nucleoside triphosphate hydrolases"/>
    <property type="match status" value="1"/>
</dbReference>
<keyword evidence="7" id="KW-1185">Reference proteome</keyword>
<dbReference type="InterPro" id="IPR027417">
    <property type="entry name" value="P-loop_NTPase"/>
</dbReference>
<organism evidence="6 7">
    <name type="scientific">Gemmata obscuriglobus</name>
    <dbReference type="NCBI Taxonomy" id="114"/>
    <lineage>
        <taxon>Bacteria</taxon>
        <taxon>Pseudomonadati</taxon>
        <taxon>Planctomycetota</taxon>
        <taxon>Planctomycetia</taxon>
        <taxon>Gemmatales</taxon>
        <taxon>Gemmataceae</taxon>
        <taxon>Gemmata</taxon>
    </lineage>
</organism>
<dbReference type="InterPro" id="IPR014015">
    <property type="entry name" value="Helicase_SF3_DNA-vir"/>
</dbReference>
<keyword evidence="2" id="KW-0378">Hydrolase</keyword>
<keyword evidence="3" id="KW-0067">ATP-binding</keyword>
<evidence type="ECO:0000256" key="1">
    <source>
        <dbReference type="ARBA" id="ARBA00022741"/>
    </source>
</evidence>
<evidence type="ECO:0000256" key="3">
    <source>
        <dbReference type="ARBA" id="ARBA00022840"/>
    </source>
</evidence>
<proteinExistence type="predicted"/>
<protein>
    <submittedName>
        <fullName evidence="6">Peptidase</fullName>
    </submittedName>
</protein>
<dbReference type="Pfam" id="PF19263">
    <property type="entry name" value="DUF5906"/>
    <property type="match status" value="1"/>
</dbReference>
<feature type="region of interest" description="Disordered" evidence="4">
    <location>
        <begin position="362"/>
        <end position="406"/>
    </location>
</feature>
<evidence type="ECO:0000256" key="2">
    <source>
        <dbReference type="ARBA" id="ARBA00022801"/>
    </source>
</evidence>
<dbReference type="SUPFAM" id="SSF46785">
    <property type="entry name" value="Winged helix' DNA-binding domain"/>
    <property type="match status" value="1"/>
</dbReference>
<keyword evidence="1" id="KW-0547">Nucleotide-binding</keyword>
<dbReference type="InterPro" id="IPR045455">
    <property type="entry name" value="NrS-1_pol-like_helicase"/>
</dbReference>
<dbReference type="AlphaFoldDB" id="A0A2Z3H2U8"/>
<evidence type="ECO:0000313" key="6">
    <source>
        <dbReference type="EMBL" id="AWM40343.1"/>
    </source>
</evidence>
<feature type="region of interest" description="Disordered" evidence="4">
    <location>
        <begin position="888"/>
        <end position="907"/>
    </location>
</feature>
<feature type="compositionally biased region" description="Low complexity" evidence="4">
    <location>
        <begin position="365"/>
        <end position="380"/>
    </location>
</feature>
<dbReference type="GO" id="GO:0016787">
    <property type="term" value="F:hydrolase activity"/>
    <property type="evidence" value="ECO:0007669"/>
    <property type="project" value="UniProtKB-KW"/>
</dbReference>
<dbReference type="Gene3D" id="1.10.10.10">
    <property type="entry name" value="Winged helix-like DNA-binding domain superfamily/Winged helix DNA-binding domain"/>
    <property type="match status" value="1"/>
</dbReference>
<gene>
    <name evidence="6" type="ORF">C1280_27295</name>
</gene>
<dbReference type="Proteomes" id="UP000245802">
    <property type="component" value="Chromosome"/>
</dbReference>
<name>A0A2Z3H2U8_9BACT</name>
<dbReference type="PANTHER" id="PTHR35372">
    <property type="entry name" value="ATP BINDING PROTEIN-RELATED"/>
    <property type="match status" value="1"/>
</dbReference>
<dbReference type="InterPro" id="IPR014818">
    <property type="entry name" value="Phage/plasmid_primase_P4_C"/>
</dbReference>
<dbReference type="EMBL" id="CP025958">
    <property type="protein sequence ID" value="AWM40343.1"/>
    <property type="molecule type" value="Genomic_DNA"/>
</dbReference>
<dbReference type="PANTHER" id="PTHR35372:SF2">
    <property type="entry name" value="SF3 HELICASE DOMAIN-CONTAINING PROTEIN"/>
    <property type="match status" value="1"/>
</dbReference>
<evidence type="ECO:0000259" key="5">
    <source>
        <dbReference type="PROSITE" id="PS51206"/>
    </source>
</evidence>
<evidence type="ECO:0000313" key="7">
    <source>
        <dbReference type="Proteomes" id="UP000245802"/>
    </source>
</evidence>
<dbReference type="KEGG" id="gog:C1280_27295"/>
<dbReference type="PROSITE" id="PS51206">
    <property type="entry name" value="SF3_HELICASE_1"/>
    <property type="match status" value="1"/>
</dbReference>
<dbReference type="Gene3D" id="3.40.50.300">
    <property type="entry name" value="P-loop containing nucleotide triphosphate hydrolases"/>
    <property type="match status" value="1"/>
</dbReference>
<dbReference type="InterPro" id="IPR006500">
    <property type="entry name" value="Helicase_put_C_phage/plasmid"/>
</dbReference>
<dbReference type="NCBIfam" id="TIGR01613">
    <property type="entry name" value="primase_Cterm"/>
    <property type="match status" value="1"/>
</dbReference>
<evidence type="ECO:0000256" key="4">
    <source>
        <dbReference type="SAM" id="MobiDB-lite"/>
    </source>
</evidence>
<dbReference type="OrthoDB" id="288091at2"/>
<feature type="compositionally biased region" description="Pro residues" evidence="4">
    <location>
        <begin position="381"/>
        <end position="390"/>
    </location>
</feature>
<dbReference type="InterPro" id="IPR051620">
    <property type="entry name" value="ORF904-like_C"/>
</dbReference>
<sequence length="907" mass="99498">MTVAHPNPWHARADELARWALLRMVNRTDRCGGCFVGAGGTVHRTTRPPKVPIPGFVSHSRLVQHFSATAAAHVVGLHAIAPDGTGKWVAVDVDAHADRPFDPDANERFARAGFDRLTGLGFRPLLTQSNGTGGFHLLALFAEPVPARELFAFGRWLARDHAAFGLPGAPETFPKQRELRANARYGSWLRLVGRHHARDFWSPVWDGTGWRTGADAVEHVLSLTGDSPALIPPDTRAPEPVRAPAPAPVARAPQRRPGPDGETDVFAAYNRAATEEAVGDLLQRHGWTPLGRRGPRWDFRRPGKDADTSGNLMPVSGVPIFYGFTDATNVPPDRGLNPSQLRCHLEFGGDFARLAERLRTEGYAPRRPAAPATAGSDGTAAPPPPPPPAPSGAGEGANDPEPVHEDFLDPHRLGRLLVPRAGELPTVIYHRAEWWEWRDGRYVSVPDDDFEKRAWVVLRGECEAAHRVAVAAWGHGGRQGPRPKVVKLDTRKVGNAVTAAASMCHLDGAVAWPVLLAADPADADHIPRLRPAPEPREFVACANGLIDVAELFATGRATLHPATPLYFTPAAIPVAFDPAAECPTFLRFLDRVTEGDAERQSLLQEIAGYLLRFDTRFQQFFLLTGDGANGKSTFLAALRALIGDHNYASVPLEEFGERFTLGATLGKLVNAVAEVGELDKVAEAKLKSFVGGDLMTFDRKNKAPVSARPTARLLLSTNTPPRFADRTEGVWRRYQLVPFTAVISAEERVRGMSEPEWWVSSGELPGVLNWALAGLLRLHRANGFTSSAACEAAKAEHRELCNPHRLFLGEHVRAQEGAALRCVELFAAYVEWCRQRRYLPLADGNFGAEVRKVFRRVTKSRPRNGRERQNVYSGVTWTEGRPDGLLTEYDRRRRDATGWTPDDDRPG</sequence>
<accession>A0A2Z3H2U8</accession>
<reference evidence="6 7" key="1">
    <citation type="submission" date="2018-01" db="EMBL/GenBank/DDBJ databases">
        <title>G. obscuriglobus.</title>
        <authorList>
            <person name="Franke J."/>
            <person name="Blomberg W."/>
            <person name="Selmecki A."/>
        </authorList>
    </citation>
    <scope>NUCLEOTIDE SEQUENCE [LARGE SCALE GENOMIC DNA]</scope>
    <source>
        <strain evidence="6 7">DSM 5831</strain>
    </source>
</reference>
<dbReference type="InterPro" id="IPR036390">
    <property type="entry name" value="WH_DNA-bd_sf"/>
</dbReference>